<name>A0A645IM99_9ZZZZ</name>
<proteinExistence type="predicted"/>
<gene>
    <name evidence="1" type="ORF">SDC9_197055</name>
</gene>
<accession>A0A645IM99</accession>
<organism evidence="1">
    <name type="scientific">bioreactor metagenome</name>
    <dbReference type="NCBI Taxonomy" id="1076179"/>
    <lineage>
        <taxon>unclassified sequences</taxon>
        <taxon>metagenomes</taxon>
        <taxon>ecological metagenomes</taxon>
    </lineage>
</organism>
<evidence type="ECO:0000313" key="1">
    <source>
        <dbReference type="EMBL" id="MPN49434.1"/>
    </source>
</evidence>
<sequence length="114" mass="12996">MLFACETYKNPSPTQAQTSSIILEIEGTEETALEFSINHRKEHLRIADLLKGSRAGQMLGYASQSYRIHEAIPESRYFVEGSWRDQKVSDHDFYHMEVLERNGNAAFVSPVFLG</sequence>
<reference evidence="1" key="1">
    <citation type="submission" date="2019-08" db="EMBL/GenBank/DDBJ databases">
        <authorList>
            <person name="Kucharzyk K."/>
            <person name="Murdoch R.W."/>
            <person name="Higgins S."/>
            <person name="Loffler F."/>
        </authorList>
    </citation>
    <scope>NUCLEOTIDE SEQUENCE</scope>
</reference>
<dbReference type="EMBL" id="VSSQ01112696">
    <property type="protein sequence ID" value="MPN49434.1"/>
    <property type="molecule type" value="Genomic_DNA"/>
</dbReference>
<protein>
    <submittedName>
        <fullName evidence="1">Uncharacterized protein</fullName>
    </submittedName>
</protein>
<comment type="caution">
    <text evidence="1">The sequence shown here is derived from an EMBL/GenBank/DDBJ whole genome shotgun (WGS) entry which is preliminary data.</text>
</comment>
<dbReference type="AlphaFoldDB" id="A0A645IM99"/>